<feature type="compositionally biased region" description="Polar residues" evidence="1">
    <location>
        <begin position="317"/>
        <end position="334"/>
    </location>
</feature>
<organism evidence="3 4">
    <name type="scientific">Roseateles terrae</name>
    <dbReference type="NCBI Taxonomy" id="431060"/>
    <lineage>
        <taxon>Bacteria</taxon>
        <taxon>Pseudomonadati</taxon>
        <taxon>Pseudomonadota</taxon>
        <taxon>Betaproteobacteria</taxon>
        <taxon>Burkholderiales</taxon>
        <taxon>Sphaerotilaceae</taxon>
        <taxon>Roseateles</taxon>
    </lineage>
</organism>
<dbReference type="SUPFAM" id="SSF53335">
    <property type="entry name" value="S-adenosyl-L-methionine-dependent methyltransferases"/>
    <property type="match status" value="1"/>
</dbReference>
<dbReference type="Proteomes" id="UP000574369">
    <property type="component" value="Unassembled WGS sequence"/>
</dbReference>
<protein>
    <submittedName>
        <fullName evidence="3">SAM-dependent methyltransferase</fullName>
    </submittedName>
</protein>
<accession>A0ABR6GQE9</accession>
<dbReference type="InterPro" id="IPR013216">
    <property type="entry name" value="Methyltransf_11"/>
</dbReference>
<keyword evidence="4" id="KW-1185">Reference proteome</keyword>
<name>A0ABR6GQE9_9BURK</name>
<evidence type="ECO:0000256" key="1">
    <source>
        <dbReference type="SAM" id="MobiDB-lite"/>
    </source>
</evidence>
<keyword evidence="3" id="KW-0808">Transferase</keyword>
<dbReference type="EMBL" id="JACHXO010000002">
    <property type="protein sequence ID" value="MBB3194340.1"/>
    <property type="molecule type" value="Genomic_DNA"/>
</dbReference>
<dbReference type="RefSeq" id="WP_310736765.1">
    <property type="nucleotide sequence ID" value="NZ_JACHXO010000002.1"/>
</dbReference>
<sequence>MQQPDVVVGKGRKGNQFHAVQAMTKASQDDDPAPIVESVLPTPGLAAEELAAWLRTPPGQYLLAWEQSFIDAAVVDLFGFHAVQLGLPQLEGLRANRMPHRWLVMDHVAGIESSVGPMPLNVQPEPRALPRPSAAALYCEFDALPFEANSLDLVVLPHTLELTGNPHRTLREVERVLRPEGRVVILGLNPASLWALRQNLARVNGRMFQRTHHGDSRPPRLFLPDEGEYIGYWRLRDWLRLLSFDVERAGFGCYRPPLFSQTWLDRWQWIEKPGGKWWTVLGALYGVVAVKRVHGMRLIGLAKKKTRASKAAPAVALNQQPHRQAQAALTQRGSASGPAEVTADLPLKSSSPNF</sequence>
<dbReference type="Pfam" id="PF08241">
    <property type="entry name" value="Methyltransf_11"/>
    <property type="match status" value="1"/>
</dbReference>
<comment type="caution">
    <text evidence="3">The sequence shown here is derived from an EMBL/GenBank/DDBJ whole genome shotgun (WGS) entry which is preliminary data.</text>
</comment>
<reference evidence="3 4" key="1">
    <citation type="submission" date="2020-08" db="EMBL/GenBank/DDBJ databases">
        <title>Genomic Encyclopedia of Type Strains, Phase III (KMG-III): the genomes of soil and plant-associated and newly described type strains.</title>
        <authorList>
            <person name="Whitman W."/>
        </authorList>
    </citation>
    <scope>NUCLEOTIDE SEQUENCE [LARGE SCALE GENOMIC DNA]</scope>
    <source>
        <strain evidence="3 4">CECT 7247</strain>
    </source>
</reference>
<dbReference type="CDD" id="cd02440">
    <property type="entry name" value="AdoMet_MTases"/>
    <property type="match status" value="1"/>
</dbReference>
<keyword evidence="3" id="KW-0489">Methyltransferase</keyword>
<dbReference type="GO" id="GO:0032259">
    <property type="term" value="P:methylation"/>
    <property type="evidence" value="ECO:0007669"/>
    <property type="project" value="UniProtKB-KW"/>
</dbReference>
<evidence type="ECO:0000259" key="2">
    <source>
        <dbReference type="Pfam" id="PF08241"/>
    </source>
</evidence>
<evidence type="ECO:0000313" key="4">
    <source>
        <dbReference type="Proteomes" id="UP000574369"/>
    </source>
</evidence>
<proteinExistence type="predicted"/>
<feature type="region of interest" description="Disordered" evidence="1">
    <location>
        <begin position="312"/>
        <end position="354"/>
    </location>
</feature>
<evidence type="ECO:0000313" key="3">
    <source>
        <dbReference type="EMBL" id="MBB3194340.1"/>
    </source>
</evidence>
<dbReference type="InterPro" id="IPR029063">
    <property type="entry name" value="SAM-dependent_MTases_sf"/>
</dbReference>
<dbReference type="Gene3D" id="3.40.50.150">
    <property type="entry name" value="Vaccinia Virus protein VP39"/>
    <property type="match status" value="1"/>
</dbReference>
<dbReference type="GO" id="GO:0008168">
    <property type="term" value="F:methyltransferase activity"/>
    <property type="evidence" value="ECO:0007669"/>
    <property type="project" value="UniProtKB-KW"/>
</dbReference>
<gene>
    <name evidence="3" type="ORF">FHS28_001725</name>
</gene>
<feature type="domain" description="Methyltransferase type 11" evidence="2">
    <location>
        <begin position="139"/>
        <end position="185"/>
    </location>
</feature>